<feature type="compositionally biased region" description="Low complexity" evidence="1">
    <location>
        <begin position="66"/>
        <end position="75"/>
    </location>
</feature>
<sequence>MTPVAPAAPAPPVSVHAPQPIPPPAPSSGEQFVPVTPTVPATPGGRGEPRRAHSPRAIDGWSAQTAAVSGPAAAEAVREAT</sequence>
<dbReference type="AlphaFoldDB" id="A0A1V3WZU9"/>
<organism evidence="2 3">
    <name type="scientific">Mycobacterium kansasii</name>
    <dbReference type="NCBI Taxonomy" id="1768"/>
    <lineage>
        <taxon>Bacteria</taxon>
        <taxon>Bacillati</taxon>
        <taxon>Actinomycetota</taxon>
        <taxon>Actinomycetes</taxon>
        <taxon>Mycobacteriales</taxon>
        <taxon>Mycobacteriaceae</taxon>
        <taxon>Mycobacterium</taxon>
    </lineage>
</organism>
<feature type="region of interest" description="Disordered" evidence="1">
    <location>
        <begin position="1"/>
        <end position="81"/>
    </location>
</feature>
<gene>
    <name evidence="2" type="ORF">BZL30_5889</name>
</gene>
<protein>
    <submittedName>
        <fullName evidence="2">Uncharacterized protein</fullName>
    </submittedName>
</protein>
<reference evidence="2 3" key="1">
    <citation type="submission" date="2017-02" db="EMBL/GenBank/DDBJ databases">
        <title>Complete genome sequences of Mycobacterium kansasii strains isolated from rhesus macaques.</title>
        <authorList>
            <person name="Panda A."/>
            <person name="Nagaraj S."/>
            <person name="Zhao X."/>
            <person name="Tettelin H."/>
            <person name="Detolla L.J."/>
        </authorList>
    </citation>
    <scope>NUCLEOTIDE SEQUENCE [LARGE SCALE GENOMIC DNA]</scope>
    <source>
        <strain evidence="2 3">11-3813</strain>
    </source>
</reference>
<dbReference type="Proteomes" id="UP000189229">
    <property type="component" value="Unassembled WGS sequence"/>
</dbReference>
<name>A0A1V3WZU9_MYCKA</name>
<evidence type="ECO:0000256" key="1">
    <source>
        <dbReference type="SAM" id="MobiDB-lite"/>
    </source>
</evidence>
<feature type="compositionally biased region" description="Low complexity" evidence="1">
    <location>
        <begin position="33"/>
        <end position="43"/>
    </location>
</feature>
<evidence type="ECO:0000313" key="2">
    <source>
        <dbReference type="EMBL" id="OOK72407.1"/>
    </source>
</evidence>
<accession>A0A1V3WZU9</accession>
<feature type="compositionally biased region" description="Pro residues" evidence="1">
    <location>
        <begin position="1"/>
        <end position="12"/>
    </location>
</feature>
<evidence type="ECO:0000313" key="3">
    <source>
        <dbReference type="Proteomes" id="UP000189229"/>
    </source>
</evidence>
<dbReference type="EMBL" id="MVBM01000005">
    <property type="protein sequence ID" value="OOK72407.1"/>
    <property type="molecule type" value="Genomic_DNA"/>
</dbReference>
<comment type="caution">
    <text evidence="2">The sequence shown here is derived from an EMBL/GenBank/DDBJ whole genome shotgun (WGS) entry which is preliminary data.</text>
</comment>
<proteinExistence type="predicted"/>